<accession>A0A545UNW4</accession>
<sequence length="103" mass="11826">MCIRTPCYISAHYPRGWWPIMVMLLPYMMNLQVQSNALHEQLCGALFNITVQPRHTVHRHHAQPPFISGSQPVYTCILHAKRKVLSRVILQARFFGISSSAIL</sequence>
<comment type="caution">
    <text evidence="1">The sequence shown here is derived from an EMBL/GenBank/DDBJ whole genome shotgun (WGS) entry which is preliminary data.</text>
</comment>
<evidence type="ECO:0000313" key="2">
    <source>
        <dbReference type="Proteomes" id="UP000315783"/>
    </source>
</evidence>
<name>A0A545UNW4_9HYPO</name>
<dbReference type="AlphaFoldDB" id="A0A545UNW4"/>
<dbReference type="EMBL" id="SPUK01000020">
    <property type="protein sequence ID" value="TQV91162.1"/>
    <property type="molecule type" value="Genomic_DNA"/>
</dbReference>
<proteinExistence type="predicted"/>
<organism evidence="1 2">
    <name type="scientific">Cordyceps javanica</name>
    <dbReference type="NCBI Taxonomy" id="43265"/>
    <lineage>
        <taxon>Eukaryota</taxon>
        <taxon>Fungi</taxon>
        <taxon>Dikarya</taxon>
        <taxon>Ascomycota</taxon>
        <taxon>Pezizomycotina</taxon>
        <taxon>Sordariomycetes</taxon>
        <taxon>Hypocreomycetidae</taxon>
        <taxon>Hypocreales</taxon>
        <taxon>Cordycipitaceae</taxon>
        <taxon>Cordyceps</taxon>
    </lineage>
</organism>
<reference evidence="1 2" key="1">
    <citation type="journal article" date="2019" name="Appl. Microbiol. Biotechnol.">
        <title>Genome sequence of Isaria javanica and comparative genome analysis insights into family S53 peptidase evolution in fungal entomopathogens.</title>
        <authorList>
            <person name="Lin R."/>
            <person name="Zhang X."/>
            <person name="Xin B."/>
            <person name="Zou M."/>
            <person name="Gao Y."/>
            <person name="Qin F."/>
            <person name="Hu Q."/>
            <person name="Xie B."/>
            <person name="Cheng X."/>
        </authorList>
    </citation>
    <scope>NUCLEOTIDE SEQUENCE [LARGE SCALE GENOMIC DNA]</scope>
    <source>
        <strain evidence="1 2">IJ1G</strain>
    </source>
</reference>
<gene>
    <name evidence="1" type="ORF">IF1G_10043</name>
</gene>
<protein>
    <submittedName>
        <fullName evidence="1">Uncharacterized protein</fullName>
    </submittedName>
</protein>
<evidence type="ECO:0000313" key="1">
    <source>
        <dbReference type="EMBL" id="TQV91162.1"/>
    </source>
</evidence>
<dbReference type="Proteomes" id="UP000315783">
    <property type="component" value="Unassembled WGS sequence"/>
</dbReference>
<keyword evidence="2" id="KW-1185">Reference proteome</keyword>